<dbReference type="AlphaFoldDB" id="A0A1Y1VP49"/>
<accession>A0A1Y1VP49</accession>
<sequence length="196" mass="22749">MENTTKKTYEKELFIIRGLPGSGKTTLANSILGNGAGIIHSSDDFFTNKRNVFKFDKAKINEALKFNQKQCEESCSKGILRIIVDDNHVKRWNVKPIIETGKKYNYKIIIREPETTWWKTRNVNEMAKRSKHNYSINVIKKLLELWDTDFSIESILKEKIPENKEDIIDQLVQNTVKSLQGKNALNLNNKDHQKVI</sequence>
<proteinExistence type="predicted"/>
<evidence type="ECO:0000313" key="2">
    <source>
        <dbReference type="Proteomes" id="UP000193719"/>
    </source>
</evidence>
<dbReference type="EMBL" id="MCFH01000001">
    <property type="protein sequence ID" value="ORX61166.1"/>
    <property type="molecule type" value="Genomic_DNA"/>
</dbReference>
<reference evidence="1 2" key="2">
    <citation type="submission" date="2016-08" db="EMBL/GenBank/DDBJ databases">
        <title>Pervasive Adenine N6-methylation of Active Genes in Fungi.</title>
        <authorList>
            <consortium name="DOE Joint Genome Institute"/>
            <person name="Mondo S.J."/>
            <person name="Dannebaum R.O."/>
            <person name="Kuo R.C."/>
            <person name="Labutti K."/>
            <person name="Haridas S."/>
            <person name="Kuo A."/>
            <person name="Salamov A."/>
            <person name="Ahrendt S.R."/>
            <person name="Lipzen A."/>
            <person name="Sullivan W."/>
            <person name="Andreopoulos W.B."/>
            <person name="Clum A."/>
            <person name="Lindquist E."/>
            <person name="Daum C."/>
            <person name="Ramamoorthy G.K."/>
            <person name="Gryganskyi A."/>
            <person name="Culley D."/>
            <person name="Magnuson J.K."/>
            <person name="James T.Y."/>
            <person name="O'Malley M.A."/>
            <person name="Stajich J.E."/>
            <person name="Spatafora J.W."/>
            <person name="Visel A."/>
            <person name="Grigoriev I.V."/>
        </authorList>
    </citation>
    <scope>NUCLEOTIDE SEQUENCE [LARGE SCALE GENOMIC DNA]</scope>
    <source>
        <strain evidence="2">finn</strain>
    </source>
</reference>
<dbReference type="PANTHER" id="PTHR13308:SF40">
    <property type="entry name" value="NEDD4-BINDING PROTEIN 2-LIKE 1"/>
    <property type="match status" value="1"/>
</dbReference>
<reference evidence="1 2" key="1">
    <citation type="submission" date="2016-08" db="EMBL/GenBank/DDBJ databases">
        <title>Genomes of anaerobic fungi encode conserved fungal cellulosomes for biomass hydrolysis.</title>
        <authorList>
            <consortium name="DOE Joint Genome Institute"/>
            <person name="Haitjema C.H."/>
            <person name="Gilmore S.P."/>
            <person name="Henske J.K."/>
            <person name="Solomon K.V."/>
            <person name="De Groot R."/>
            <person name="Kuo A."/>
            <person name="Mondo S.J."/>
            <person name="Salamov A.A."/>
            <person name="Labutti K."/>
            <person name="Zhao Z."/>
            <person name="Chiniquy J."/>
            <person name="Barry K."/>
            <person name="Brewer H.M."/>
            <person name="Purvine S.O."/>
            <person name="Wright A.T."/>
            <person name="Boxma B."/>
            <person name="Van Alen T."/>
            <person name="Hackstein J.H."/>
            <person name="Baker S.E."/>
            <person name="Grigoriev I.V."/>
            <person name="O'Malley M.A."/>
        </authorList>
    </citation>
    <scope>NUCLEOTIDE SEQUENCE [LARGE SCALE GENOMIC DNA]</scope>
    <source>
        <strain evidence="2">finn</strain>
    </source>
</reference>
<dbReference type="Gene3D" id="3.40.50.300">
    <property type="entry name" value="P-loop containing nucleotide triphosphate hydrolases"/>
    <property type="match status" value="1"/>
</dbReference>
<gene>
    <name evidence="1" type="ORF">BCR36DRAFT_7724</name>
</gene>
<dbReference type="OrthoDB" id="3231855at2759"/>
<dbReference type="InterPro" id="IPR026302">
    <property type="entry name" value="NEDD4-bd_p2"/>
</dbReference>
<protein>
    <recommendedName>
        <fullName evidence="3">P-loop containing nucleoside triphosphate hydrolase protein</fullName>
    </recommendedName>
</protein>
<dbReference type="Proteomes" id="UP000193719">
    <property type="component" value="Unassembled WGS sequence"/>
</dbReference>
<dbReference type="PANTHER" id="PTHR13308">
    <property type="entry name" value="NEDD4-BINDING PROTEIN 2-LIKE 1"/>
    <property type="match status" value="1"/>
</dbReference>
<organism evidence="1 2">
    <name type="scientific">Piromyces finnis</name>
    <dbReference type="NCBI Taxonomy" id="1754191"/>
    <lineage>
        <taxon>Eukaryota</taxon>
        <taxon>Fungi</taxon>
        <taxon>Fungi incertae sedis</taxon>
        <taxon>Chytridiomycota</taxon>
        <taxon>Chytridiomycota incertae sedis</taxon>
        <taxon>Neocallimastigomycetes</taxon>
        <taxon>Neocallimastigales</taxon>
        <taxon>Neocallimastigaceae</taxon>
        <taxon>Piromyces</taxon>
    </lineage>
</organism>
<comment type="caution">
    <text evidence="1">The sequence shown here is derived from an EMBL/GenBank/DDBJ whole genome shotgun (WGS) entry which is preliminary data.</text>
</comment>
<dbReference type="SUPFAM" id="SSF52540">
    <property type="entry name" value="P-loop containing nucleoside triphosphate hydrolases"/>
    <property type="match status" value="1"/>
</dbReference>
<evidence type="ECO:0000313" key="1">
    <source>
        <dbReference type="EMBL" id="ORX61166.1"/>
    </source>
</evidence>
<keyword evidence="2" id="KW-1185">Reference proteome</keyword>
<dbReference type="Pfam" id="PF13671">
    <property type="entry name" value="AAA_33"/>
    <property type="match status" value="1"/>
</dbReference>
<evidence type="ECO:0008006" key="3">
    <source>
        <dbReference type="Google" id="ProtNLM"/>
    </source>
</evidence>
<dbReference type="STRING" id="1754191.A0A1Y1VP49"/>
<name>A0A1Y1VP49_9FUNG</name>
<dbReference type="InterPro" id="IPR027417">
    <property type="entry name" value="P-loop_NTPase"/>
</dbReference>